<sequence length="157" mass="17714">MSNLLQEHWSLLELVGIDSMVFSDGSIKIIDILSKENKEIVNTFGKEYYLSIVRETDLNEIVEKYDDDIWSNCQINDQIIIDNKFVFVCGEGEMGNEGFIVKLDMDGTMIWSLYSSSSNPFLRFSNYNGQLQVVSSAGFAVVVDVSTDNISIENNLS</sequence>
<dbReference type="Proteomes" id="UP001525566">
    <property type="component" value="Unassembled WGS sequence"/>
</dbReference>
<organism evidence="1 2">
    <name type="scientific">Chryseobacterium herbae</name>
    <dbReference type="NCBI Taxonomy" id="2976476"/>
    <lineage>
        <taxon>Bacteria</taxon>
        <taxon>Pseudomonadati</taxon>
        <taxon>Bacteroidota</taxon>
        <taxon>Flavobacteriia</taxon>
        <taxon>Flavobacteriales</taxon>
        <taxon>Weeksellaceae</taxon>
        <taxon>Chryseobacterium group</taxon>
        <taxon>Chryseobacterium</taxon>
    </lineage>
</organism>
<protein>
    <submittedName>
        <fullName evidence="1">Uncharacterized protein</fullName>
    </submittedName>
</protein>
<dbReference type="EMBL" id="JAOAMU010000001">
    <property type="protein sequence ID" value="MCT2560490.1"/>
    <property type="molecule type" value="Genomic_DNA"/>
</dbReference>
<reference evidence="1 2" key="1">
    <citation type="submission" date="2022-09" db="EMBL/GenBank/DDBJ databases">
        <title>Chryseobacterium oleae sp.nov., isolated from the inter-root soil of Pyrola calliantha H. Andr. in Tibet.</title>
        <authorList>
            <person name="Li Z."/>
        </authorList>
    </citation>
    <scope>NUCLEOTIDE SEQUENCE [LARGE SCALE GENOMIC DNA]</scope>
    <source>
        <strain evidence="2">pc1-10</strain>
    </source>
</reference>
<dbReference type="RefSeq" id="WP_259835916.1">
    <property type="nucleotide sequence ID" value="NZ_JAOAMU010000001.1"/>
</dbReference>
<keyword evidence="2" id="KW-1185">Reference proteome</keyword>
<gene>
    <name evidence="1" type="ORF">N0B48_01170</name>
</gene>
<evidence type="ECO:0000313" key="1">
    <source>
        <dbReference type="EMBL" id="MCT2560490.1"/>
    </source>
</evidence>
<accession>A0ABT2INU4</accession>
<evidence type="ECO:0000313" key="2">
    <source>
        <dbReference type="Proteomes" id="UP001525566"/>
    </source>
</evidence>
<name>A0ABT2INU4_9FLAO</name>
<proteinExistence type="predicted"/>
<comment type="caution">
    <text evidence="1">The sequence shown here is derived from an EMBL/GenBank/DDBJ whole genome shotgun (WGS) entry which is preliminary data.</text>
</comment>